<feature type="domain" description="Major facilitator superfamily (MFS) profile" evidence="7">
    <location>
        <begin position="15"/>
        <end position="513"/>
    </location>
</feature>
<dbReference type="InterPro" id="IPR020846">
    <property type="entry name" value="MFS_dom"/>
</dbReference>
<evidence type="ECO:0000256" key="3">
    <source>
        <dbReference type="ARBA" id="ARBA00022989"/>
    </source>
</evidence>
<name>A0AAN6FRS8_9PEZI</name>
<feature type="transmembrane region" description="Helical" evidence="6">
    <location>
        <begin position="80"/>
        <end position="100"/>
    </location>
</feature>
<comment type="caution">
    <text evidence="8">The sequence shown here is derived from an EMBL/GenBank/DDBJ whole genome shotgun (WGS) entry which is preliminary data.</text>
</comment>
<reference evidence="8" key="1">
    <citation type="submission" date="2021-12" db="EMBL/GenBank/DDBJ databases">
        <title>Black yeast isolated from Biological Soil Crust.</title>
        <authorList>
            <person name="Kurbessoian T."/>
        </authorList>
    </citation>
    <scope>NUCLEOTIDE SEQUENCE</scope>
    <source>
        <strain evidence="8">CCFEE 5208</strain>
    </source>
</reference>
<keyword evidence="3 6" id="KW-1133">Transmembrane helix</keyword>
<feature type="transmembrane region" description="Helical" evidence="6">
    <location>
        <begin position="178"/>
        <end position="196"/>
    </location>
</feature>
<feature type="transmembrane region" description="Helical" evidence="6">
    <location>
        <begin position="245"/>
        <end position="265"/>
    </location>
</feature>
<keyword evidence="2 6" id="KW-0812">Transmembrane</keyword>
<protein>
    <recommendedName>
        <fullName evidence="7">Major facilitator superfamily (MFS) profile domain-containing protein</fullName>
    </recommendedName>
</protein>
<feature type="transmembrane region" description="Helical" evidence="6">
    <location>
        <begin position="50"/>
        <end position="68"/>
    </location>
</feature>
<feature type="transmembrane region" description="Helical" evidence="6">
    <location>
        <begin position="356"/>
        <end position="374"/>
    </location>
</feature>
<feature type="region of interest" description="Disordered" evidence="5">
    <location>
        <begin position="535"/>
        <end position="560"/>
    </location>
</feature>
<dbReference type="PANTHER" id="PTHR23501:SF78">
    <property type="entry name" value="MAJOR FACILITATOR SUPERFAMILY (MFS) PROFILE DOMAIN-CONTAINING PROTEIN-RELATED"/>
    <property type="match status" value="1"/>
</dbReference>
<evidence type="ECO:0000256" key="2">
    <source>
        <dbReference type="ARBA" id="ARBA00022692"/>
    </source>
</evidence>
<dbReference type="GO" id="GO:0022857">
    <property type="term" value="F:transmembrane transporter activity"/>
    <property type="evidence" value="ECO:0007669"/>
    <property type="project" value="InterPro"/>
</dbReference>
<accession>A0AAN6FRS8</accession>
<organism evidence="8 9">
    <name type="scientific">Friedmanniomyces endolithicus</name>
    <dbReference type="NCBI Taxonomy" id="329885"/>
    <lineage>
        <taxon>Eukaryota</taxon>
        <taxon>Fungi</taxon>
        <taxon>Dikarya</taxon>
        <taxon>Ascomycota</taxon>
        <taxon>Pezizomycotina</taxon>
        <taxon>Dothideomycetes</taxon>
        <taxon>Dothideomycetidae</taxon>
        <taxon>Mycosphaerellales</taxon>
        <taxon>Teratosphaeriaceae</taxon>
        <taxon>Friedmanniomyces</taxon>
    </lineage>
</organism>
<comment type="subcellular location">
    <subcellularLocation>
        <location evidence="1">Membrane</location>
        <topology evidence="1">Multi-pass membrane protein</topology>
    </subcellularLocation>
</comment>
<gene>
    <name evidence="8" type="ORF">LTR82_006768</name>
</gene>
<evidence type="ECO:0000256" key="1">
    <source>
        <dbReference type="ARBA" id="ARBA00004141"/>
    </source>
</evidence>
<evidence type="ECO:0000256" key="6">
    <source>
        <dbReference type="SAM" id="Phobius"/>
    </source>
</evidence>
<evidence type="ECO:0000259" key="7">
    <source>
        <dbReference type="PROSITE" id="PS50850"/>
    </source>
</evidence>
<dbReference type="PANTHER" id="PTHR23501">
    <property type="entry name" value="MAJOR FACILITATOR SUPERFAMILY"/>
    <property type="match status" value="1"/>
</dbReference>
<keyword evidence="4 6" id="KW-0472">Membrane</keyword>
<feature type="transmembrane region" description="Helical" evidence="6">
    <location>
        <begin position="380"/>
        <end position="401"/>
    </location>
</feature>
<feature type="transmembrane region" description="Helical" evidence="6">
    <location>
        <begin position="490"/>
        <end position="509"/>
    </location>
</feature>
<dbReference type="InterPro" id="IPR011701">
    <property type="entry name" value="MFS"/>
</dbReference>
<feature type="transmembrane region" description="Helical" evidence="6">
    <location>
        <begin position="12"/>
        <end position="30"/>
    </location>
</feature>
<dbReference type="InterPro" id="IPR036259">
    <property type="entry name" value="MFS_trans_sf"/>
</dbReference>
<proteinExistence type="predicted"/>
<evidence type="ECO:0000313" key="9">
    <source>
        <dbReference type="Proteomes" id="UP001168146"/>
    </source>
</evidence>
<dbReference type="Gene3D" id="1.20.1250.20">
    <property type="entry name" value="MFS general substrate transporter like domains"/>
    <property type="match status" value="2"/>
</dbReference>
<evidence type="ECO:0000313" key="8">
    <source>
        <dbReference type="EMBL" id="KAK0322315.1"/>
    </source>
</evidence>
<feature type="transmembrane region" description="Helical" evidence="6">
    <location>
        <begin position="324"/>
        <end position="344"/>
    </location>
</feature>
<dbReference type="EMBL" id="JASUXU010000017">
    <property type="protein sequence ID" value="KAK0322315.1"/>
    <property type="molecule type" value="Genomic_DNA"/>
</dbReference>
<evidence type="ECO:0000256" key="5">
    <source>
        <dbReference type="SAM" id="MobiDB-lite"/>
    </source>
</evidence>
<feature type="transmembrane region" description="Helical" evidence="6">
    <location>
        <begin position="286"/>
        <end position="304"/>
    </location>
</feature>
<dbReference type="PROSITE" id="PS50850">
    <property type="entry name" value="MFS"/>
    <property type="match status" value="1"/>
</dbReference>
<feature type="transmembrane region" description="Helical" evidence="6">
    <location>
        <begin position="146"/>
        <end position="166"/>
    </location>
</feature>
<evidence type="ECO:0000256" key="4">
    <source>
        <dbReference type="ARBA" id="ARBA00023136"/>
    </source>
</evidence>
<dbReference type="GO" id="GO:0005886">
    <property type="term" value="C:plasma membrane"/>
    <property type="evidence" value="ECO:0007669"/>
    <property type="project" value="TreeGrafter"/>
</dbReference>
<feature type="transmembrane region" description="Helical" evidence="6">
    <location>
        <begin position="216"/>
        <end position="233"/>
    </location>
</feature>
<dbReference type="AlphaFoldDB" id="A0AAN6FRS8"/>
<dbReference type="Proteomes" id="UP001168146">
    <property type="component" value="Unassembled WGS sequence"/>
</dbReference>
<dbReference type="SUPFAM" id="SSF103473">
    <property type="entry name" value="MFS general substrate transporter"/>
    <property type="match status" value="1"/>
</dbReference>
<dbReference type="Pfam" id="PF07690">
    <property type="entry name" value="MFS_1"/>
    <property type="match status" value="1"/>
</dbReference>
<feature type="transmembrane region" description="Helical" evidence="6">
    <location>
        <begin position="106"/>
        <end position="125"/>
    </location>
</feature>
<sequence length="577" mass="61964">MDQTQLLSGRSLLLAVIALNLANAIAFADITSISSASAATAKDLKAEATINWATTSALVAATIGQSLFGYLSDIFGRRPMLYTALVLYMVGSLGCGLSHFGGSAACFYICRAVTGCAVGSISNLVNIAQNDFLTSEQRGRYQGVQGVSVAVGSLLGLLTGAAFSLRDPTSWTGWPMQYLLQVMLAAAALVLIRSCVPPPPARSSTGRTNLQTIDWADMLSGTGAIVPALIGATEGNRFGWDSKKTIALFVCSAVCSILFFCFGFWEPLKQYGTRPIVPFRLFRRRAITIILLQCLCSGMAYYTFIVHMPQYLETIRKQSKLTAALLMIPYIATHAIWSSASPWLMERLPGTAVRRYKVVALFGFTLWSVAMLVLSNLRQAAPIACLVAFEIMVGFGTGSVFQNSVNAIRSQVTAEDQAAATSARNVVRYLGGAIATAIGTMLSKVQRARVLPQHLLKYVDQTFAKVDTAKLSAEDIAFLDRAHLAGTNGVLLLGGVAVAVGAVSLFFLWETAASVDFDGIETEAPRIDSAHDIEMGTPRSVSVSTEDRRAPKQASPNASVRTVSRGPFWLLDAVRRH</sequence>